<evidence type="ECO:0000313" key="10">
    <source>
        <dbReference type="Proteomes" id="UP000593765"/>
    </source>
</evidence>
<evidence type="ECO:0000256" key="3">
    <source>
        <dbReference type="ARBA" id="ARBA00022692"/>
    </source>
</evidence>
<feature type="transmembrane region" description="Helical" evidence="7">
    <location>
        <begin position="252"/>
        <end position="273"/>
    </location>
</feature>
<feature type="transmembrane region" description="Helical" evidence="7">
    <location>
        <begin position="225"/>
        <end position="246"/>
    </location>
</feature>
<comment type="subcellular location">
    <subcellularLocation>
        <location evidence="6">Cell membrane</location>
        <topology evidence="6">Multi-pass membrane protein</topology>
    </subcellularLocation>
    <subcellularLocation>
        <location evidence="1">Membrane</location>
        <topology evidence="1">Multi-pass membrane protein</topology>
    </subcellularLocation>
</comment>
<evidence type="ECO:0000256" key="6">
    <source>
        <dbReference type="RuleBase" id="RU003943"/>
    </source>
</evidence>
<feature type="transmembrane region" description="Helical" evidence="7">
    <location>
        <begin position="139"/>
        <end position="160"/>
    </location>
</feature>
<keyword evidence="3 6" id="KW-0812">Transmembrane</keyword>
<accession>A0A7M2WUF3</accession>
<evidence type="ECO:0000313" key="9">
    <source>
        <dbReference type="EMBL" id="QOV89155.1"/>
    </source>
</evidence>
<evidence type="ECO:0000256" key="8">
    <source>
        <dbReference type="SAM" id="SignalP"/>
    </source>
</evidence>
<feature type="signal peptide" evidence="8">
    <location>
        <begin position="1"/>
        <end position="19"/>
    </location>
</feature>
<dbReference type="EMBL" id="CP063458">
    <property type="protein sequence ID" value="QOV89155.1"/>
    <property type="molecule type" value="Genomic_DNA"/>
</dbReference>
<keyword evidence="6" id="KW-0813">Transport</keyword>
<evidence type="ECO:0000256" key="7">
    <source>
        <dbReference type="SAM" id="Phobius"/>
    </source>
</evidence>
<dbReference type="InterPro" id="IPR037294">
    <property type="entry name" value="ABC_BtuC-like"/>
</dbReference>
<keyword evidence="4 7" id="KW-1133">Transmembrane helix</keyword>
<feature type="transmembrane region" description="Helical" evidence="7">
    <location>
        <begin position="97"/>
        <end position="118"/>
    </location>
</feature>
<evidence type="ECO:0000256" key="5">
    <source>
        <dbReference type="ARBA" id="ARBA00023136"/>
    </source>
</evidence>
<proteinExistence type="inferred from homology"/>
<dbReference type="PANTHER" id="PTHR30477">
    <property type="entry name" value="ABC-TRANSPORTER METAL-BINDING PROTEIN"/>
    <property type="match status" value="1"/>
</dbReference>
<dbReference type="GO" id="GO:0010043">
    <property type="term" value="P:response to zinc ion"/>
    <property type="evidence" value="ECO:0007669"/>
    <property type="project" value="TreeGrafter"/>
</dbReference>
<sequence>MTSLAAALICASALSVACAALSVFVVSRRWAFIGEGIAHSGFGGAGTAWMLALIFPALDGPEMQWLPYCGVIVFALLSALAIGAVTRHGMAESDTAIGIFMVASVAWGFIAREAYMFYRKAQPHGWQSFFFGEFRDVDMTFAITSTLLCLAVIATVWLMGKEIFAYCFDPETAEASGVRAGFVHYLMILLVTATIVIGSRIVGSILVTALLVLPGATSLAISRRLSVAVGGSVALALVAAIAGVLISRQVQFLTTGPAIVLILFAVFVVVFVGKRVRRS</sequence>
<dbReference type="Proteomes" id="UP000593765">
    <property type="component" value="Chromosome"/>
</dbReference>
<dbReference type="KEGG" id="hbs:IPV69_23535"/>
<feature type="transmembrane region" description="Helical" evidence="7">
    <location>
        <begin position="180"/>
        <end position="213"/>
    </location>
</feature>
<evidence type="ECO:0000256" key="2">
    <source>
        <dbReference type="ARBA" id="ARBA00008034"/>
    </source>
</evidence>
<dbReference type="Pfam" id="PF00950">
    <property type="entry name" value="ABC-3"/>
    <property type="match status" value="1"/>
</dbReference>
<gene>
    <name evidence="9" type="ORF">IPV69_23535</name>
</gene>
<dbReference type="PANTHER" id="PTHR30477:SF0">
    <property type="entry name" value="METAL TRANSPORT SYSTEM MEMBRANE PROTEIN TM_0125-RELATED"/>
    <property type="match status" value="1"/>
</dbReference>
<dbReference type="Gene3D" id="1.10.3470.10">
    <property type="entry name" value="ABC transporter involved in vitamin B12 uptake, BtuC"/>
    <property type="match status" value="1"/>
</dbReference>
<feature type="transmembrane region" description="Helical" evidence="7">
    <location>
        <begin position="65"/>
        <end position="85"/>
    </location>
</feature>
<keyword evidence="10" id="KW-1185">Reference proteome</keyword>
<feature type="transmembrane region" description="Helical" evidence="7">
    <location>
        <begin position="36"/>
        <end position="58"/>
    </location>
</feature>
<protein>
    <submittedName>
        <fullName evidence="9">Metal ABC transporter permease</fullName>
    </submittedName>
</protein>
<comment type="similarity">
    <text evidence="2 6">Belongs to the ABC-3 integral membrane protein family.</text>
</comment>
<reference evidence="9 10" key="1">
    <citation type="submission" date="2020-10" db="EMBL/GenBank/DDBJ databases">
        <title>Wide distribution of Phycisphaera-like planctomycetes from WD2101 soil group in peatlands and genome analysis of the first cultivated representative.</title>
        <authorList>
            <person name="Dedysh S.N."/>
            <person name="Beletsky A.V."/>
            <person name="Ivanova A."/>
            <person name="Kulichevskaya I.S."/>
            <person name="Suzina N.E."/>
            <person name="Philippov D.A."/>
            <person name="Rakitin A.L."/>
            <person name="Mardanov A.V."/>
            <person name="Ravin N.V."/>
        </authorList>
    </citation>
    <scope>NUCLEOTIDE SEQUENCE [LARGE SCALE GENOMIC DNA]</scope>
    <source>
        <strain evidence="9 10">M1803</strain>
    </source>
</reference>
<keyword evidence="8" id="KW-0732">Signal</keyword>
<name>A0A7M2WUF3_9BACT</name>
<dbReference type="AlphaFoldDB" id="A0A7M2WUF3"/>
<organism evidence="9 10">
    <name type="scientific">Humisphaera borealis</name>
    <dbReference type="NCBI Taxonomy" id="2807512"/>
    <lineage>
        <taxon>Bacteria</taxon>
        <taxon>Pseudomonadati</taxon>
        <taxon>Planctomycetota</taxon>
        <taxon>Phycisphaerae</taxon>
        <taxon>Tepidisphaerales</taxon>
        <taxon>Tepidisphaeraceae</taxon>
        <taxon>Humisphaera</taxon>
    </lineage>
</organism>
<dbReference type="GO" id="GO:0043190">
    <property type="term" value="C:ATP-binding cassette (ABC) transporter complex"/>
    <property type="evidence" value="ECO:0007669"/>
    <property type="project" value="InterPro"/>
</dbReference>
<keyword evidence="5 7" id="KW-0472">Membrane</keyword>
<dbReference type="RefSeq" id="WP_206292175.1">
    <property type="nucleotide sequence ID" value="NZ_CP063458.1"/>
</dbReference>
<dbReference type="InterPro" id="IPR001626">
    <property type="entry name" value="ABC_TroCD"/>
</dbReference>
<dbReference type="GO" id="GO:0055085">
    <property type="term" value="P:transmembrane transport"/>
    <property type="evidence" value="ECO:0007669"/>
    <property type="project" value="InterPro"/>
</dbReference>
<feature type="chain" id="PRO_5034078619" evidence="8">
    <location>
        <begin position="20"/>
        <end position="279"/>
    </location>
</feature>
<evidence type="ECO:0000256" key="4">
    <source>
        <dbReference type="ARBA" id="ARBA00022989"/>
    </source>
</evidence>
<dbReference type="SUPFAM" id="SSF81345">
    <property type="entry name" value="ABC transporter involved in vitamin B12 uptake, BtuC"/>
    <property type="match status" value="1"/>
</dbReference>
<evidence type="ECO:0000256" key="1">
    <source>
        <dbReference type="ARBA" id="ARBA00004141"/>
    </source>
</evidence>